<evidence type="ECO:0000259" key="2">
    <source>
        <dbReference type="Pfam" id="PF01266"/>
    </source>
</evidence>
<accession>A0A1G8SRM9</accession>
<dbReference type="SUPFAM" id="SSF51905">
    <property type="entry name" value="FAD/NAD(P)-binding domain"/>
    <property type="match status" value="1"/>
</dbReference>
<keyword evidence="1" id="KW-0175">Coiled coil</keyword>
<reference evidence="3 4" key="1">
    <citation type="submission" date="2016-10" db="EMBL/GenBank/DDBJ databases">
        <authorList>
            <person name="de Groot N.N."/>
        </authorList>
    </citation>
    <scope>NUCLEOTIDE SEQUENCE [LARGE SCALE GENOMIC DNA]</scope>
    <source>
        <strain evidence="3 4">CGMCC 1.5058</strain>
    </source>
</reference>
<organism evidence="3 4">
    <name type="scientific">Proteiniclasticum ruminis</name>
    <dbReference type="NCBI Taxonomy" id="398199"/>
    <lineage>
        <taxon>Bacteria</taxon>
        <taxon>Bacillati</taxon>
        <taxon>Bacillota</taxon>
        <taxon>Clostridia</taxon>
        <taxon>Eubacteriales</taxon>
        <taxon>Clostridiaceae</taxon>
        <taxon>Proteiniclasticum</taxon>
    </lineage>
</organism>
<proteinExistence type="predicted"/>
<dbReference type="Gene3D" id="3.30.9.10">
    <property type="entry name" value="D-Amino Acid Oxidase, subunit A, domain 2"/>
    <property type="match status" value="1"/>
</dbReference>
<protein>
    <submittedName>
        <fullName evidence="3">Glycine/D-amino acid oxidase</fullName>
    </submittedName>
</protein>
<dbReference type="InterPro" id="IPR006076">
    <property type="entry name" value="FAD-dep_OxRdtase"/>
</dbReference>
<gene>
    <name evidence="3" type="ORF">SAMN05421804_11343</name>
</gene>
<feature type="coiled-coil region" evidence="1">
    <location>
        <begin position="294"/>
        <end position="321"/>
    </location>
</feature>
<feature type="domain" description="FAD dependent oxidoreductase" evidence="2">
    <location>
        <begin position="30"/>
        <end position="382"/>
    </location>
</feature>
<dbReference type="PANTHER" id="PTHR13847">
    <property type="entry name" value="SARCOSINE DEHYDROGENASE-RELATED"/>
    <property type="match status" value="1"/>
</dbReference>
<dbReference type="PANTHER" id="PTHR13847:SF201">
    <property type="entry name" value="PUTATIBE OXIDOREDUCTASE"/>
    <property type="match status" value="1"/>
</dbReference>
<dbReference type="RefSeq" id="WP_162178260.1">
    <property type="nucleotide sequence ID" value="NZ_FNDZ01000013.1"/>
</dbReference>
<dbReference type="AlphaFoldDB" id="A0A1G8SRM9"/>
<dbReference type="Proteomes" id="UP000183255">
    <property type="component" value="Unassembled WGS sequence"/>
</dbReference>
<dbReference type="InterPro" id="IPR036188">
    <property type="entry name" value="FAD/NAD-bd_sf"/>
</dbReference>
<dbReference type="GO" id="GO:0005737">
    <property type="term" value="C:cytoplasm"/>
    <property type="evidence" value="ECO:0007669"/>
    <property type="project" value="TreeGrafter"/>
</dbReference>
<evidence type="ECO:0000313" key="3">
    <source>
        <dbReference type="EMBL" id="SDJ31415.1"/>
    </source>
</evidence>
<sequence length="398" mass="45824">MKELIYGDTHWDERKRRFHFEKLKKDLETDVLIIGGGMSGTLTAYVLSKATDRKITVIDGKDIATGSSRANTGLLQVSSDTMLSEFMETIGEEKARGFYRMCQEAMMDLHRIREIFPECSLRERQSLYMATEKDHEEKLRKEYEALKGQGMRLRYLSREEARKEFDADCYSALLIDGDADVDPVKFIETLTKENAEKGVQYYEDTEVDLSSVKEREIFTKDGHKILFQEVIFATGYAYVYPLFKDKIEIGRTYALVTEKIDGSPWKDEVMIWETKDPYLYLRTSQDGRIVAGGLDEEMSHVEKEEKKLKKKEAELKASCEKLLFHELPLDVEHFYNALFGSVKDGLPLIGKEPGRKNRYYLLGYEGNGTCYSMAGAKIIKDLLLGIENPYADIVKLDR</sequence>
<dbReference type="EMBL" id="FNDZ01000013">
    <property type="protein sequence ID" value="SDJ31415.1"/>
    <property type="molecule type" value="Genomic_DNA"/>
</dbReference>
<evidence type="ECO:0000313" key="4">
    <source>
        <dbReference type="Proteomes" id="UP000183255"/>
    </source>
</evidence>
<dbReference type="Pfam" id="PF01266">
    <property type="entry name" value="DAO"/>
    <property type="match status" value="1"/>
</dbReference>
<name>A0A1G8SRM9_9CLOT</name>
<dbReference type="Gene3D" id="3.50.50.60">
    <property type="entry name" value="FAD/NAD(P)-binding domain"/>
    <property type="match status" value="1"/>
</dbReference>
<evidence type="ECO:0000256" key="1">
    <source>
        <dbReference type="SAM" id="Coils"/>
    </source>
</evidence>